<sequence>MDFIERLQGLSKKAAQVSASLATEEATKNALVMPFLHSVLGYDVFDPSEVIPEFTADTGTKKGEKVDYALIKNGEVQILIECKKYGEKLVSRHASQLFRYFSVTNARIAILTNGTVYEFYTDLDAPNKMDEKPFLVLDIEDIDDHIVPEVKKLTKTSFDVESIVDAAGELKYLSQIKRLLELQFQQPEEEFVKFFASRVYDGVLTAKVRTQFQDITEKALKQFLNDSINERLKSAIGANSKPTSGEITNKEVESEISNFNNENESKIFTTEEELDGYNIVRAIVRQKIAIERIVPRDTQSYFGVLLDDNNRKPICRLHFNAKQKYIGIFDIDKKEIRHPIETIDEIFNYSEQLLKTISFYEEKILENS</sequence>
<dbReference type="PIRSF" id="PIRSF035009">
    <property type="entry name" value="UCP035009_HSDR_N"/>
    <property type="match status" value="1"/>
</dbReference>
<evidence type="ECO:0000313" key="3">
    <source>
        <dbReference type="Proteomes" id="UP000306791"/>
    </source>
</evidence>
<accession>A0ABY2UK85</accession>
<dbReference type="EMBL" id="VANI01000010">
    <property type="protein sequence ID" value="TLM77401.1"/>
    <property type="molecule type" value="Genomic_DNA"/>
</dbReference>
<keyword evidence="2" id="KW-0255">Endonuclease</keyword>
<dbReference type="InterPro" id="IPR017035">
    <property type="entry name" value="UCP035009_HsdR_All3000-type"/>
</dbReference>
<comment type="caution">
    <text evidence="2">The sequence shown here is derived from an EMBL/GenBank/DDBJ whole genome shotgun (WGS) entry which is preliminary data.</text>
</comment>
<dbReference type="RefSeq" id="WP_138235741.1">
    <property type="nucleotide sequence ID" value="NZ_CP185860.1"/>
</dbReference>
<keyword evidence="3" id="KW-1185">Reference proteome</keyword>
<keyword evidence="2" id="KW-0540">Nuclease</keyword>
<dbReference type="GO" id="GO:0004519">
    <property type="term" value="F:endonuclease activity"/>
    <property type="evidence" value="ECO:0007669"/>
    <property type="project" value="UniProtKB-KW"/>
</dbReference>
<protein>
    <submittedName>
        <fullName evidence="2">Restriction endonuclease</fullName>
    </submittedName>
</protein>
<reference evidence="2 3" key="1">
    <citation type="submission" date="2019-05" db="EMBL/GenBank/DDBJ databases">
        <title>Microbulbifer harenosus sp. nov., an alginate-degrading bacterium isolated from coastal sand.</title>
        <authorList>
            <person name="Huang H."/>
            <person name="Mo K."/>
            <person name="Bao S."/>
        </authorList>
    </citation>
    <scope>NUCLEOTIDE SEQUENCE [LARGE SCALE GENOMIC DNA]</scope>
    <source>
        <strain evidence="2 3">HB161719</strain>
    </source>
</reference>
<evidence type="ECO:0000313" key="2">
    <source>
        <dbReference type="EMBL" id="TLM77401.1"/>
    </source>
</evidence>
<proteinExistence type="predicted"/>
<evidence type="ECO:0000259" key="1">
    <source>
        <dbReference type="Pfam" id="PF04313"/>
    </source>
</evidence>
<organism evidence="2 3">
    <name type="scientific">Microbulbifer harenosus</name>
    <dbReference type="NCBI Taxonomy" id="2576840"/>
    <lineage>
        <taxon>Bacteria</taxon>
        <taxon>Pseudomonadati</taxon>
        <taxon>Pseudomonadota</taxon>
        <taxon>Gammaproteobacteria</taxon>
        <taxon>Cellvibrionales</taxon>
        <taxon>Microbulbiferaceae</taxon>
        <taxon>Microbulbifer</taxon>
    </lineage>
</organism>
<dbReference type="Pfam" id="PF04313">
    <property type="entry name" value="HSDR_N"/>
    <property type="match status" value="1"/>
</dbReference>
<feature type="domain" description="Restriction endonuclease type I HsdR N-terminal" evidence="1">
    <location>
        <begin position="60"/>
        <end position="127"/>
    </location>
</feature>
<name>A0ABY2UK85_9GAMM</name>
<gene>
    <name evidence="2" type="ORF">FDY93_10780</name>
</gene>
<keyword evidence="2" id="KW-0378">Hydrolase</keyword>
<dbReference type="Proteomes" id="UP000306791">
    <property type="component" value="Unassembled WGS sequence"/>
</dbReference>
<dbReference type="InterPro" id="IPR007409">
    <property type="entry name" value="Restrct_endonuc_type1_HsdR_N"/>
</dbReference>